<evidence type="ECO:0000313" key="3">
    <source>
        <dbReference type="Proteomes" id="UP000669239"/>
    </source>
</evidence>
<feature type="transmembrane region" description="Helical" evidence="1">
    <location>
        <begin position="7"/>
        <end position="26"/>
    </location>
</feature>
<feature type="transmembrane region" description="Helical" evidence="1">
    <location>
        <begin position="32"/>
        <end position="52"/>
    </location>
</feature>
<feature type="transmembrane region" description="Helical" evidence="1">
    <location>
        <begin position="83"/>
        <end position="102"/>
    </location>
</feature>
<comment type="caution">
    <text evidence="2">The sequence shown here is derived from an EMBL/GenBank/DDBJ whole genome shotgun (WGS) entry which is preliminary data.</text>
</comment>
<evidence type="ECO:0000313" key="2">
    <source>
        <dbReference type="EMBL" id="NSJ52116.1"/>
    </source>
</evidence>
<evidence type="ECO:0008006" key="4">
    <source>
        <dbReference type="Google" id="ProtNLM"/>
    </source>
</evidence>
<keyword evidence="1" id="KW-1133">Transmembrane helix</keyword>
<dbReference type="Proteomes" id="UP000669239">
    <property type="component" value="Unassembled WGS sequence"/>
</dbReference>
<gene>
    <name evidence="2" type="ORF">G5B36_26025</name>
</gene>
<dbReference type="RefSeq" id="WP_117559826.1">
    <property type="nucleotide sequence ID" value="NZ_JAAITT010000058.1"/>
</dbReference>
<reference evidence="2 3" key="1">
    <citation type="journal article" date="2020" name="Cell Host Microbe">
        <title>Functional and Genomic Variation between Human-Derived Isolates of Lachnospiraceae Reveals Inter- and Intra-Species Diversity.</title>
        <authorList>
            <person name="Sorbara M.T."/>
            <person name="Littmann E.R."/>
            <person name="Fontana E."/>
            <person name="Moody T.U."/>
            <person name="Kohout C.E."/>
            <person name="Gjonbalaj M."/>
            <person name="Eaton V."/>
            <person name="Seok R."/>
            <person name="Leiner I.M."/>
            <person name="Pamer E.G."/>
        </authorList>
    </citation>
    <scope>NUCLEOTIDE SEQUENCE [LARGE SCALE GENOMIC DNA]</scope>
    <source>
        <strain evidence="2 3">MSK.1.17</strain>
    </source>
</reference>
<protein>
    <recommendedName>
        <fullName evidence="4">Exosortase</fullName>
    </recommendedName>
</protein>
<keyword evidence="1" id="KW-0472">Membrane</keyword>
<feature type="transmembrane region" description="Helical" evidence="1">
    <location>
        <begin position="59"/>
        <end position="77"/>
    </location>
</feature>
<dbReference type="EMBL" id="JAAITT010000058">
    <property type="protein sequence ID" value="NSJ52116.1"/>
    <property type="molecule type" value="Genomic_DNA"/>
</dbReference>
<proteinExistence type="predicted"/>
<sequence>MTPTFRFVFPYLLVIIIDFYILPLLIRDTGSAMIMLLIILPFICFVSSVFYGIRHSFHLSYAFIVAILFLPSLFIYYNISAWIYSLIYGIIALAGNLTGYLLRKTQNPHERRGL</sequence>
<evidence type="ECO:0000256" key="1">
    <source>
        <dbReference type="SAM" id="Phobius"/>
    </source>
</evidence>
<keyword evidence="1" id="KW-0812">Transmembrane</keyword>
<accession>A0ABX2HRW8</accession>
<name>A0ABX2HRW8_9FIRM</name>
<keyword evidence="3" id="KW-1185">Reference proteome</keyword>
<organism evidence="2 3">
    <name type="scientific">Enterocloster aldenensis</name>
    <dbReference type="NCBI Taxonomy" id="358742"/>
    <lineage>
        <taxon>Bacteria</taxon>
        <taxon>Bacillati</taxon>
        <taxon>Bacillota</taxon>
        <taxon>Clostridia</taxon>
        <taxon>Lachnospirales</taxon>
        <taxon>Lachnospiraceae</taxon>
        <taxon>Enterocloster</taxon>
    </lineage>
</organism>